<gene>
    <name evidence="1" type="ORF">SVUK_LOCUS14235</name>
</gene>
<proteinExistence type="predicted"/>
<organism evidence="1 2">
    <name type="scientific">Strongylus vulgaris</name>
    <name type="common">Blood worm</name>
    <dbReference type="NCBI Taxonomy" id="40348"/>
    <lineage>
        <taxon>Eukaryota</taxon>
        <taxon>Metazoa</taxon>
        <taxon>Ecdysozoa</taxon>
        <taxon>Nematoda</taxon>
        <taxon>Chromadorea</taxon>
        <taxon>Rhabditida</taxon>
        <taxon>Rhabditina</taxon>
        <taxon>Rhabditomorpha</taxon>
        <taxon>Strongyloidea</taxon>
        <taxon>Strongylidae</taxon>
        <taxon>Strongylus</taxon>
    </lineage>
</organism>
<dbReference type="EMBL" id="UYYB01104447">
    <property type="protein sequence ID" value="VDM79237.1"/>
    <property type="molecule type" value="Genomic_DNA"/>
</dbReference>
<reference evidence="1 2" key="1">
    <citation type="submission" date="2018-11" db="EMBL/GenBank/DDBJ databases">
        <authorList>
            <consortium name="Pathogen Informatics"/>
        </authorList>
    </citation>
    <scope>NUCLEOTIDE SEQUENCE [LARGE SCALE GENOMIC DNA]</scope>
</reference>
<name>A0A3P7JSH7_STRVU</name>
<keyword evidence="2" id="KW-1185">Reference proteome</keyword>
<dbReference type="AlphaFoldDB" id="A0A3P7JSH7"/>
<sequence length="70" mass="7514">MWEHTLIKKAMATVRRMVMDIGEDLEADGTAITDTADGDTITADTAIGTDMDVVVDGGDVKPALLFLFNL</sequence>
<protein>
    <submittedName>
        <fullName evidence="1">Uncharacterized protein</fullName>
    </submittedName>
</protein>
<accession>A0A3P7JSH7</accession>
<evidence type="ECO:0000313" key="1">
    <source>
        <dbReference type="EMBL" id="VDM79237.1"/>
    </source>
</evidence>
<dbReference type="Proteomes" id="UP000270094">
    <property type="component" value="Unassembled WGS sequence"/>
</dbReference>
<evidence type="ECO:0000313" key="2">
    <source>
        <dbReference type="Proteomes" id="UP000270094"/>
    </source>
</evidence>